<reference evidence="3 4" key="1">
    <citation type="submission" date="2016-10" db="EMBL/GenBank/DDBJ databases">
        <authorList>
            <person name="de Groot N.N."/>
        </authorList>
    </citation>
    <scope>NUCLEOTIDE SEQUENCE [LARGE SCALE GENOMIC DNA]</scope>
    <source>
        <strain evidence="3 4">DSM 43019</strain>
    </source>
</reference>
<feature type="compositionally biased region" description="Low complexity" evidence="1">
    <location>
        <begin position="104"/>
        <end position="113"/>
    </location>
</feature>
<feature type="region of interest" description="Disordered" evidence="1">
    <location>
        <begin position="104"/>
        <end position="140"/>
    </location>
</feature>
<dbReference type="OrthoDB" id="3298714at2"/>
<keyword evidence="2" id="KW-0472">Membrane</keyword>
<name>A0A1I2GXP8_9ACTN</name>
<feature type="transmembrane region" description="Helical" evidence="2">
    <location>
        <begin position="60"/>
        <end position="83"/>
    </location>
</feature>
<feature type="region of interest" description="Disordered" evidence="1">
    <location>
        <begin position="1"/>
        <end position="31"/>
    </location>
</feature>
<evidence type="ECO:0000313" key="3">
    <source>
        <dbReference type="EMBL" id="SFF22714.1"/>
    </source>
</evidence>
<accession>A0A1I2GXP8</accession>
<keyword evidence="2" id="KW-1133">Transmembrane helix</keyword>
<dbReference type="EMBL" id="FONV01000007">
    <property type="protein sequence ID" value="SFF22714.1"/>
    <property type="molecule type" value="Genomic_DNA"/>
</dbReference>
<dbReference type="AlphaFoldDB" id="A0A1I2GXP8"/>
<feature type="compositionally biased region" description="Pro residues" evidence="1">
    <location>
        <begin position="20"/>
        <end position="30"/>
    </location>
</feature>
<organism evidence="3 4">
    <name type="scientific">Actinoplanes philippinensis</name>
    <dbReference type="NCBI Taxonomy" id="35752"/>
    <lineage>
        <taxon>Bacteria</taxon>
        <taxon>Bacillati</taxon>
        <taxon>Actinomycetota</taxon>
        <taxon>Actinomycetes</taxon>
        <taxon>Micromonosporales</taxon>
        <taxon>Micromonosporaceae</taxon>
        <taxon>Actinoplanes</taxon>
    </lineage>
</organism>
<proteinExistence type="predicted"/>
<keyword evidence="2" id="KW-0812">Transmembrane</keyword>
<evidence type="ECO:0000256" key="1">
    <source>
        <dbReference type="SAM" id="MobiDB-lite"/>
    </source>
</evidence>
<keyword evidence="4" id="KW-1185">Reference proteome</keyword>
<protein>
    <submittedName>
        <fullName evidence="3">Uncharacterized protein</fullName>
    </submittedName>
</protein>
<dbReference type="Proteomes" id="UP000199645">
    <property type="component" value="Unassembled WGS sequence"/>
</dbReference>
<evidence type="ECO:0000256" key="2">
    <source>
        <dbReference type="SAM" id="Phobius"/>
    </source>
</evidence>
<dbReference type="RefSeq" id="WP_093616348.1">
    <property type="nucleotide sequence ID" value="NZ_BOMT01000044.1"/>
</dbReference>
<sequence length="296" mass="30073">MVVTSRGTEPGGPHENPALPEQPPARPPWRPRTMISDPAVTLVLNRATAAVNREARRRPALSAALVAAGLGAVVVSIAGPGAAAPEFRTPPTVVMATPSAQAPAAAKHTGLAPYEPPPPAEGPLSPSPRASVSLGPSGLPAPLTPIGGDDATVLSGVRELPPEKTPNSAVNRTFVDPPGVSATPVTASVIVGEPREGDSITAATSITGVADMPKDHQVWLLSRHGSSAYRIEGACRGDRSFVCGPATLESGGDDTFQLTAVVVDPATARGLQGGETRDALPANLARSEVTVRRAAA</sequence>
<gene>
    <name evidence="3" type="ORF">SAMN05421541_107319</name>
</gene>
<evidence type="ECO:0000313" key="4">
    <source>
        <dbReference type="Proteomes" id="UP000199645"/>
    </source>
</evidence>